<feature type="signal peptide" evidence="1">
    <location>
        <begin position="1"/>
        <end position="30"/>
    </location>
</feature>
<dbReference type="Gramene" id="ERM99726">
    <property type="protein sequence ID" value="ERM99726"/>
    <property type="gene ID" value="AMTR_s00099p00100680"/>
</dbReference>
<dbReference type="SUPFAM" id="SSF53474">
    <property type="entry name" value="alpha/beta-Hydrolases"/>
    <property type="match status" value="1"/>
</dbReference>
<feature type="chain" id="PRO_5004806805" description="Alpha/beta hydrolase fold-3 domain-containing protein" evidence="1">
    <location>
        <begin position="31"/>
        <end position="152"/>
    </location>
</feature>
<dbReference type="STRING" id="13333.W1NRX4"/>
<keyword evidence="1" id="KW-0732">Signal</keyword>
<reference evidence="3" key="1">
    <citation type="journal article" date="2013" name="Science">
        <title>The Amborella genome and the evolution of flowering plants.</title>
        <authorList>
            <consortium name="Amborella Genome Project"/>
        </authorList>
    </citation>
    <scope>NUCLEOTIDE SEQUENCE [LARGE SCALE GENOMIC DNA]</scope>
</reference>
<protein>
    <recommendedName>
        <fullName evidence="4">Alpha/beta hydrolase fold-3 domain-containing protein</fullName>
    </recommendedName>
</protein>
<evidence type="ECO:0000313" key="3">
    <source>
        <dbReference type="Proteomes" id="UP000017836"/>
    </source>
</evidence>
<name>W1NRX4_AMBTC</name>
<evidence type="ECO:0008006" key="4">
    <source>
        <dbReference type="Google" id="ProtNLM"/>
    </source>
</evidence>
<dbReference type="InterPro" id="IPR029058">
    <property type="entry name" value="AB_hydrolase_fold"/>
</dbReference>
<proteinExistence type="predicted"/>
<evidence type="ECO:0000256" key="1">
    <source>
        <dbReference type="SAM" id="SignalP"/>
    </source>
</evidence>
<dbReference type="Gene3D" id="3.40.50.1820">
    <property type="entry name" value="alpha/beta hydrolase"/>
    <property type="match status" value="1"/>
</dbReference>
<dbReference type="AlphaFoldDB" id="W1NRX4"/>
<gene>
    <name evidence="2" type="ORF">AMTR_s00099p00100680</name>
</gene>
<dbReference type="EMBL" id="KI394994">
    <property type="protein sequence ID" value="ERM99726.1"/>
    <property type="molecule type" value="Genomic_DNA"/>
</dbReference>
<accession>W1NRX4</accession>
<dbReference type="eggNOG" id="KOG1515">
    <property type="taxonomic scope" value="Eukaryota"/>
</dbReference>
<keyword evidence="3" id="KW-1185">Reference proteome</keyword>
<dbReference type="HOGENOM" id="CLU_1724778_0_0_1"/>
<organism evidence="2 3">
    <name type="scientific">Amborella trichopoda</name>
    <dbReference type="NCBI Taxonomy" id="13333"/>
    <lineage>
        <taxon>Eukaryota</taxon>
        <taxon>Viridiplantae</taxon>
        <taxon>Streptophyta</taxon>
        <taxon>Embryophyta</taxon>
        <taxon>Tracheophyta</taxon>
        <taxon>Spermatophyta</taxon>
        <taxon>Magnoliopsida</taxon>
        <taxon>Amborellales</taxon>
        <taxon>Amborellaceae</taxon>
        <taxon>Amborella</taxon>
    </lineage>
</organism>
<dbReference type="Proteomes" id="UP000017836">
    <property type="component" value="Unassembled WGS sequence"/>
</dbReference>
<sequence>MGPKCPYYLIETRLSLVFLVSFSLPPNVWTERPNCPALLSHGKLGSLSILTSVMDLCRRYNGTINRRLINLVEQNSTANAKPEIVNGKPETTFTVRDVTLDPGKDLWVRVFTPNWKPDGSRSPIIVFFQVGGFTFMSPRSKGYHDLCKRFSG</sequence>
<evidence type="ECO:0000313" key="2">
    <source>
        <dbReference type="EMBL" id="ERM99726.1"/>
    </source>
</evidence>